<dbReference type="EMBL" id="CP144373">
    <property type="protein sequence ID" value="XCH47294.1"/>
    <property type="molecule type" value="Genomic_DNA"/>
</dbReference>
<dbReference type="KEGG" id="taut:V4D30_03225"/>
<proteinExistence type="predicted"/>
<sequence>MSKEKNQQKNFFCELPSRQKITKSRIIRFKDGLWQGIKSIPYKDEKGSWFYIERFPLVKSDSIKFEVRYFEIAPGGSSSLEYHQHSHVVICLKGKGKVCLGKKSHILKYLDIVYIAPNEIHQLINPFNEPFGFLCIVDSERDKPVEINE</sequence>
<name>A0AAU8GXT5_9BACT</name>
<dbReference type="InterPro" id="IPR013096">
    <property type="entry name" value="Cupin_2"/>
</dbReference>
<dbReference type="RefSeq" id="WP_353684817.1">
    <property type="nucleotide sequence ID" value="NZ_CP144373.1"/>
</dbReference>
<dbReference type="InterPro" id="IPR014710">
    <property type="entry name" value="RmlC-like_jellyroll"/>
</dbReference>
<dbReference type="AlphaFoldDB" id="A0AAU8GXT5"/>
<dbReference type="Pfam" id="PF07883">
    <property type="entry name" value="Cupin_2"/>
    <property type="match status" value="1"/>
</dbReference>
<reference evidence="2" key="1">
    <citation type="submission" date="2024-01" db="EMBL/GenBank/DDBJ databases">
        <title>The first autotrophic representatives of the genus Thermodesulfovibrio.</title>
        <authorList>
            <person name="Maltseva A.I."/>
            <person name="Elcheninov A.G."/>
            <person name="Kublanov I.V."/>
            <person name="Lebedinsky A.V."/>
            <person name="Frolov E.N."/>
        </authorList>
    </citation>
    <scope>NUCLEOTIDE SEQUENCE</scope>
    <source>
        <strain evidence="2">3907-1M</strain>
    </source>
</reference>
<gene>
    <name evidence="2" type="ORF">V4D30_03225</name>
</gene>
<feature type="domain" description="Cupin type-2" evidence="1">
    <location>
        <begin position="69"/>
        <end position="137"/>
    </location>
</feature>
<evidence type="ECO:0000259" key="1">
    <source>
        <dbReference type="Pfam" id="PF07883"/>
    </source>
</evidence>
<dbReference type="InterPro" id="IPR011051">
    <property type="entry name" value="RmlC_Cupin_sf"/>
</dbReference>
<accession>A0AAU8GXT5</accession>
<protein>
    <submittedName>
        <fullName evidence="2">Cupin domain-containing protein</fullName>
    </submittedName>
</protein>
<dbReference type="CDD" id="cd02222">
    <property type="entry name" value="cupin_TM1459-like"/>
    <property type="match status" value="1"/>
</dbReference>
<evidence type="ECO:0000313" key="2">
    <source>
        <dbReference type="EMBL" id="XCH47294.1"/>
    </source>
</evidence>
<organism evidence="2">
    <name type="scientific">Thermodesulfovibrio autotrophicus</name>
    <dbReference type="NCBI Taxonomy" id="3118333"/>
    <lineage>
        <taxon>Bacteria</taxon>
        <taxon>Pseudomonadati</taxon>
        <taxon>Nitrospirota</taxon>
        <taxon>Thermodesulfovibrionia</taxon>
        <taxon>Thermodesulfovibrionales</taxon>
        <taxon>Thermodesulfovibrionaceae</taxon>
        <taxon>Thermodesulfovibrio</taxon>
    </lineage>
</organism>
<dbReference type="SUPFAM" id="SSF51182">
    <property type="entry name" value="RmlC-like cupins"/>
    <property type="match status" value="1"/>
</dbReference>
<dbReference type="Gene3D" id="2.60.120.10">
    <property type="entry name" value="Jelly Rolls"/>
    <property type="match status" value="1"/>
</dbReference>